<protein>
    <recommendedName>
        <fullName evidence="3">Tachykinin family protein</fullName>
    </recommendedName>
</protein>
<organism evidence="1 2">
    <name type="scientific">Fonsecaea monophora</name>
    <dbReference type="NCBI Taxonomy" id="254056"/>
    <lineage>
        <taxon>Eukaryota</taxon>
        <taxon>Fungi</taxon>
        <taxon>Dikarya</taxon>
        <taxon>Ascomycota</taxon>
        <taxon>Pezizomycotina</taxon>
        <taxon>Eurotiomycetes</taxon>
        <taxon>Chaetothyriomycetidae</taxon>
        <taxon>Chaetothyriales</taxon>
        <taxon>Herpotrichiellaceae</taxon>
        <taxon>Fonsecaea</taxon>
    </lineage>
</organism>
<dbReference type="RefSeq" id="XP_022513510.1">
    <property type="nucleotide sequence ID" value="XM_022654233.1"/>
</dbReference>
<accession>A0A177FBQ4</accession>
<sequence length="572" mass="63520">MADKPLITPESFITITQPADMVSDETRFAVASHTAKARRRKRRKAVEFEPGRTIHKFLAWKAHSEPTSRRKLPKDAENREQSSVAVVPYKSPQDHPANILSQARGDPFARYAVSDIPGLVGEVVDHAVRLFWPGLTPSKAPNVVNPVNDGYMESIRSSPLAFYAYMVASAENYELLSGPNMKTKAFTKLCLAYRVEMIKLVNQEIEEMTGPPSDELLGAIIVLAGNSAGFINQARGSFLKVAKPSRFHSPLRTAQFLHVYSTNPFPSAHSEALVRLVIMKGGCSQIQSVGVASVVALCDLVIASQTNSRLYVLPMSPPTFAAVQDLSHLLTKSGIKWDSQYAVWSQLPLRPSVRSELLQTVRAMLAANTALDCYLSKYGPSMVFADIVNARNDAQYLLLSLLPTTEVDDETHSISETFSDHIYDIARIALRIYSNLILFPMNPSGGTSRILAGALREAIMESERANPWQLFPDTCKRMMLWALVLGGIQVDDGVTDANAERTWFVEQLADVMSFIDVLSWHQVEECLAAFMWLDIILNPTAVELWADARRTRDQDLEALEMEGLALRPREGL</sequence>
<dbReference type="AlphaFoldDB" id="A0A177FBQ4"/>
<comment type="caution">
    <text evidence="1">The sequence shown here is derived from an EMBL/GenBank/DDBJ whole genome shotgun (WGS) entry which is preliminary data.</text>
</comment>
<dbReference type="EMBL" id="LVKK01000023">
    <property type="protein sequence ID" value="OAG41558.1"/>
    <property type="molecule type" value="Genomic_DNA"/>
</dbReference>
<name>A0A177FBQ4_9EURO</name>
<proteinExistence type="predicted"/>
<dbReference type="Proteomes" id="UP000077002">
    <property type="component" value="Unassembled WGS sequence"/>
</dbReference>
<keyword evidence="2" id="KW-1185">Reference proteome</keyword>
<dbReference type="PANTHER" id="PTHR37540:SF5">
    <property type="entry name" value="TRANSCRIPTION FACTOR DOMAIN-CONTAINING PROTEIN"/>
    <property type="match status" value="1"/>
</dbReference>
<dbReference type="GeneID" id="34599430"/>
<evidence type="ECO:0000313" key="2">
    <source>
        <dbReference type="Proteomes" id="UP000077002"/>
    </source>
</evidence>
<evidence type="ECO:0000313" key="1">
    <source>
        <dbReference type="EMBL" id="OAG41558.1"/>
    </source>
</evidence>
<dbReference type="OrthoDB" id="3469466at2759"/>
<reference evidence="1 2" key="1">
    <citation type="submission" date="2016-03" db="EMBL/GenBank/DDBJ databases">
        <title>Draft genome sequence of the Fonsecaea monophora CBS 269.37.</title>
        <authorList>
            <person name="Bombassaro A."/>
            <person name="Vinicius W.A."/>
            <person name="De Hoog S."/>
            <person name="Sun J."/>
            <person name="Souza E.M."/>
            <person name="Raittz R.T."/>
            <person name="Costa F."/>
            <person name="Leao A.C."/>
            <person name="Tadra-Sfeir M.Z."/>
            <person name="Baura V."/>
            <person name="Balsanelli E."/>
            <person name="Pedrosa F.O."/>
            <person name="Moreno L.F."/>
            <person name="Steffens M.B."/>
            <person name="Xi L."/>
            <person name="Bocca A.L."/>
            <person name="Felipe M.S."/>
            <person name="Teixeira M."/>
            <person name="Telles Filho F.Q."/>
            <person name="Azevedo C.M."/>
            <person name="Gomes R."/>
            <person name="Vicente V.A."/>
        </authorList>
    </citation>
    <scope>NUCLEOTIDE SEQUENCE [LARGE SCALE GENOMIC DNA]</scope>
    <source>
        <strain evidence="1 2">CBS 269.37</strain>
    </source>
</reference>
<evidence type="ECO:0008006" key="3">
    <source>
        <dbReference type="Google" id="ProtNLM"/>
    </source>
</evidence>
<dbReference type="PANTHER" id="PTHR37540">
    <property type="entry name" value="TRANSCRIPTION FACTOR (ACR-2), PUTATIVE-RELATED-RELATED"/>
    <property type="match status" value="1"/>
</dbReference>
<gene>
    <name evidence="1" type="ORF">AYO21_04260</name>
</gene>